<dbReference type="EMBL" id="JACKWZ010000136">
    <property type="protein sequence ID" value="KAF9414341.1"/>
    <property type="molecule type" value="Genomic_DNA"/>
</dbReference>
<dbReference type="Gene3D" id="2.60.470.10">
    <property type="entry name" value="Acid-sensing ion channels like domains"/>
    <property type="match status" value="1"/>
</dbReference>
<dbReference type="PRINTS" id="PR01078">
    <property type="entry name" value="AMINACHANNEL"/>
</dbReference>
<dbReference type="PANTHER" id="PTHR11690">
    <property type="entry name" value="AMILORIDE-SENSITIVE SODIUM CHANNEL-RELATED"/>
    <property type="match status" value="1"/>
</dbReference>
<dbReference type="GO" id="GO:0015280">
    <property type="term" value="F:ligand-gated sodium channel activity"/>
    <property type="evidence" value="ECO:0007669"/>
    <property type="project" value="TreeGrafter"/>
</dbReference>
<evidence type="ECO:0000313" key="15">
    <source>
        <dbReference type="Proteomes" id="UP000648187"/>
    </source>
</evidence>
<evidence type="ECO:0000256" key="10">
    <source>
        <dbReference type="ARBA" id="ARBA00023201"/>
    </source>
</evidence>
<keyword evidence="11 12" id="KW-0407">Ion channel</keyword>
<evidence type="ECO:0000256" key="2">
    <source>
        <dbReference type="ARBA" id="ARBA00007193"/>
    </source>
</evidence>
<keyword evidence="7" id="KW-0915">Sodium</keyword>
<keyword evidence="4 12" id="KW-0894">Sodium channel</keyword>
<keyword evidence="5 12" id="KW-0812">Transmembrane</keyword>
<dbReference type="PANTHER" id="PTHR11690:SF263">
    <property type="entry name" value="PICKPOCKET 6"/>
    <property type="match status" value="1"/>
</dbReference>
<gene>
    <name evidence="14" type="ORF">HW555_007738</name>
</gene>
<keyword evidence="6 13" id="KW-1133">Transmembrane helix</keyword>
<dbReference type="Gene3D" id="1.10.287.770">
    <property type="entry name" value="YojJ-like"/>
    <property type="match status" value="1"/>
</dbReference>
<evidence type="ECO:0000256" key="4">
    <source>
        <dbReference type="ARBA" id="ARBA00022461"/>
    </source>
</evidence>
<comment type="subcellular location">
    <subcellularLocation>
        <location evidence="1">Membrane</location>
        <topology evidence="1">Multi-pass membrane protein</topology>
    </subcellularLocation>
</comment>
<evidence type="ECO:0000256" key="12">
    <source>
        <dbReference type="RuleBase" id="RU000679"/>
    </source>
</evidence>
<evidence type="ECO:0000256" key="6">
    <source>
        <dbReference type="ARBA" id="ARBA00022989"/>
    </source>
</evidence>
<evidence type="ECO:0000256" key="3">
    <source>
        <dbReference type="ARBA" id="ARBA00022448"/>
    </source>
</evidence>
<feature type="transmembrane region" description="Helical" evidence="13">
    <location>
        <begin position="405"/>
        <end position="429"/>
    </location>
</feature>
<evidence type="ECO:0008006" key="16">
    <source>
        <dbReference type="Google" id="ProtNLM"/>
    </source>
</evidence>
<evidence type="ECO:0000256" key="7">
    <source>
        <dbReference type="ARBA" id="ARBA00023053"/>
    </source>
</evidence>
<protein>
    <recommendedName>
        <fullName evidence="16">Sodium channel protein Nach-like</fullName>
    </recommendedName>
</protein>
<evidence type="ECO:0000256" key="11">
    <source>
        <dbReference type="ARBA" id="ARBA00023303"/>
    </source>
</evidence>
<organism evidence="14 15">
    <name type="scientific">Spodoptera exigua</name>
    <name type="common">Beet armyworm</name>
    <name type="synonym">Noctua fulgens</name>
    <dbReference type="NCBI Taxonomy" id="7107"/>
    <lineage>
        <taxon>Eukaryota</taxon>
        <taxon>Metazoa</taxon>
        <taxon>Ecdysozoa</taxon>
        <taxon>Arthropoda</taxon>
        <taxon>Hexapoda</taxon>
        <taxon>Insecta</taxon>
        <taxon>Pterygota</taxon>
        <taxon>Neoptera</taxon>
        <taxon>Endopterygota</taxon>
        <taxon>Lepidoptera</taxon>
        <taxon>Glossata</taxon>
        <taxon>Ditrysia</taxon>
        <taxon>Noctuoidea</taxon>
        <taxon>Noctuidae</taxon>
        <taxon>Amphipyrinae</taxon>
        <taxon>Spodoptera</taxon>
    </lineage>
</organism>
<dbReference type="GO" id="GO:0005886">
    <property type="term" value="C:plasma membrane"/>
    <property type="evidence" value="ECO:0007669"/>
    <property type="project" value="TreeGrafter"/>
</dbReference>
<evidence type="ECO:0000256" key="1">
    <source>
        <dbReference type="ARBA" id="ARBA00004141"/>
    </source>
</evidence>
<feature type="transmembrane region" description="Helical" evidence="13">
    <location>
        <begin position="33"/>
        <end position="54"/>
    </location>
</feature>
<reference evidence="14" key="1">
    <citation type="submission" date="2020-08" db="EMBL/GenBank/DDBJ databases">
        <title>Spodoptera exigua strain:BAW_Kor-Di-RS1 Genome sequencing and assembly.</title>
        <authorList>
            <person name="Kim J."/>
            <person name="Nam H.Y."/>
            <person name="Kwon M."/>
            <person name="Choi J.H."/>
            <person name="Cho S.R."/>
            <person name="Kim G.-H."/>
        </authorList>
    </citation>
    <scope>NUCLEOTIDE SEQUENCE</scope>
    <source>
        <strain evidence="14">BAW_Kor-Di-RS1</strain>
        <tissue evidence="14">Whole-body</tissue>
    </source>
</reference>
<accession>A0A835GDU7</accession>
<keyword evidence="8 12" id="KW-0406">Ion transport</keyword>
<dbReference type="AlphaFoldDB" id="A0A835GDU7"/>
<keyword evidence="3 12" id="KW-0813">Transport</keyword>
<name>A0A835GDU7_SPOEX</name>
<proteinExistence type="inferred from homology"/>
<evidence type="ECO:0000256" key="5">
    <source>
        <dbReference type="ARBA" id="ARBA00022692"/>
    </source>
</evidence>
<dbReference type="InterPro" id="IPR001873">
    <property type="entry name" value="ENaC"/>
</dbReference>
<dbReference type="Proteomes" id="UP000648187">
    <property type="component" value="Unassembled WGS sequence"/>
</dbReference>
<keyword evidence="10 12" id="KW-0739">Sodium transport</keyword>
<comment type="caution">
    <text evidence="14">The sequence shown here is derived from an EMBL/GenBank/DDBJ whole genome shotgun (WGS) entry which is preliminary data.</text>
</comment>
<evidence type="ECO:0000256" key="13">
    <source>
        <dbReference type="SAM" id="Phobius"/>
    </source>
</evidence>
<evidence type="ECO:0000256" key="8">
    <source>
        <dbReference type="ARBA" id="ARBA00023065"/>
    </source>
</evidence>
<evidence type="ECO:0000256" key="9">
    <source>
        <dbReference type="ARBA" id="ARBA00023136"/>
    </source>
</evidence>
<keyword evidence="15" id="KW-1185">Reference proteome</keyword>
<dbReference type="Pfam" id="PF00858">
    <property type="entry name" value="ASC"/>
    <property type="match status" value="2"/>
</dbReference>
<evidence type="ECO:0000313" key="14">
    <source>
        <dbReference type="EMBL" id="KAF9414341.1"/>
    </source>
</evidence>
<keyword evidence="9 13" id="KW-0472">Membrane</keyword>
<comment type="similarity">
    <text evidence="2 12">Belongs to the amiloride-sensitive sodium channel (TC 1.A.6) family.</text>
</comment>
<sequence>MDNFWRLLRTYCLNSTIVGLKYFYIYPDILSRCFWAVNMVSVLAMSFTVTYFLYNRFEEMPTRVAIENQFEPIKNLPYPAITLCTPNQITKSSLKYFNTTLIEGNKTDLESYLPLVLGFYEFINTTDQTRNWLKNFQDLLEKNRYTVPELMGRVPQKCERFLKRCYLERKLYNCTDLFKPILTSRGYCCSFNNNYMFNGKMNIKIRDFVNRTVKATGFNNALVVVTDYEIKDSMTATLLNAGAVMYTDYTEFPSDDELSYIDGYGESFHILSATYTYCSDEVKSLPVWSRNCFFHDEHQLDHFRSYHNSDCDHLCYTNAVKGAWNMSSWLTPENCNCLRDCESRKYRGEMTLGNFRAIPYTLKNPYEGLDLNNSTSAFHFFFTNPVYLKQKQETVMSIISLASNLGGVFGLSMGLSCISLLEILFYTYLGLKLYIRGKLDKMLLAVTNHYNTD</sequence>